<proteinExistence type="predicted"/>
<evidence type="ECO:0000313" key="2">
    <source>
        <dbReference type="Proteomes" id="UP001311915"/>
    </source>
</evidence>
<protein>
    <submittedName>
        <fullName evidence="1">Uncharacterized protein</fullName>
    </submittedName>
</protein>
<reference evidence="1 2" key="1">
    <citation type="submission" date="2023-10" db="EMBL/GenBank/DDBJ databases">
        <title>Genome-Wide Identification Analysis in wild type Solanum Pinnatisectum Reveals Some Genes Defensing Phytophthora Infestans.</title>
        <authorList>
            <person name="Sun C."/>
        </authorList>
    </citation>
    <scope>NUCLEOTIDE SEQUENCE [LARGE SCALE GENOMIC DNA]</scope>
    <source>
        <strain evidence="1">LQN</strain>
        <tissue evidence="1">Leaf</tissue>
    </source>
</reference>
<dbReference type="EMBL" id="JAWPEI010000001">
    <property type="protein sequence ID" value="KAK4737014.1"/>
    <property type="molecule type" value="Genomic_DNA"/>
</dbReference>
<sequence length="59" mass="6489">MFHLWLAVQQRLSIVVRLQKYGIQFSGVGSIAPLVAPSSKYWTMAPKAGVDLSQGKAEK</sequence>
<comment type="caution">
    <text evidence="1">The sequence shown here is derived from an EMBL/GenBank/DDBJ whole genome shotgun (WGS) entry which is preliminary data.</text>
</comment>
<gene>
    <name evidence="1" type="ORF">R3W88_000711</name>
</gene>
<dbReference type="Proteomes" id="UP001311915">
    <property type="component" value="Unassembled WGS sequence"/>
</dbReference>
<evidence type="ECO:0000313" key="1">
    <source>
        <dbReference type="EMBL" id="KAK4737014.1"/>
    </source>
</evidence>
<accession>A0AAV9MJ23</accession>
<name>A0AAV9MJ23_9SOLN</name>
<dbReference type="AlphaFoldDB" id="A0AAV9MJ23"/>
<organism evidence="1 2">
    <name type="scientific">Solanum pinnatisectum</name>
    <name type="common">tansyleaf nightshade</name>
    <dbReference type="NCBI Taxonomy" id="50273"/>
    <lineage>
        <taxon>Eukaryota</taxon>
        <taxon>Viridiplantae</taxon>
        <taxon>Streptophyta</taxon>
        <taxon>Embryophyta</taxon>
        <taxon>Tracheophyta</taxon>
        <taxon>Spermatophyta</taxon>
        <taxon>Magnoliopsida</taxon>
        <taxon>eudicotyledons</taxon>
        <taxon>Gunneridae</taxon>
        <taxon>Pentapetalae</taxon>
        <taxon>asterids</taxon>
        <taxon>lamiids</taxon>
        <taxon>Solanales</taxon>
        <taxon>Solanaceae</taxon>
        <taxon>Solanoideae</taxon>
        <taxon>Solaneae</taxon>
        <taxon>Solanum</taxon>
    </lineage>
</organism>
<keyword evidence="2" id="KW-1185">Reference proteome</keyword>